<sequence length="270" mass="28709">MHPERQVPRLQRRYREAHVRGYPAGARSRHSGGLTLVEVLVSLLILGVVTVAALQIQSSTSMLSNVQISQAQRLQNLSDTSGYLADQIRAGAGVYTGLTLPNGLGGTAVCSPSEAQPCIAVLVPVAQPSSCTTNVGSILAWRLHVFRYVPRGTLPAEYKGLGGLQDGDAHGLLEVRISDPARPAPAPGVCGTTEQETPPTSLSAYLSSTSTVTVPIADDLRVQAGTLPFEYNSATEVVTMRLQSASRVRGELRLTPAVTPYELKVKTRNS</sequence>
<evidence type="ECO:0000256" key="2">
    <source>
        <dbReference type="ARBA" id="ARBA00023237"/>
    </source>
</evidence>
<protein>
    <recommendedName>
        <fullName evidence="6">Prepilin-type cleavage/methylation domain-containing protein</fullName>
    </recommendedName>
</protein>
<feature type="transmembrane region" description="Helical" evidence="3">
    <location>
        <begin position="36"/>
        <end position="56"/>
    </location>
</feature>
<evidence type="ECO:0000256" key="1">
    <source>
        <dbReference type="ARBA" id="ARBA00004442"/>
    </source>
</evidence>
<comment type="caution">
    <text evidence="4">The sequence shown here is derived from an EMBL/GenBank/DDBJ whole genome shotgun (WGS) entry which is preliminary data.</text>
</comment>
<keyword evidence="2" id="KW-0998">Cell outer membrane</keyword>
<reference evidence="4 5" key="1">
    <citation type="submission" date="2018-01" db="EMBL/GenBank/DDBJ databases">
        <title>Deinococcus koreensis sp. nov., a radiation-resistant bacterium isolated from river water.</title>
        <authorList>
            <person name="Choi A."/>
        </authorList>
    </citation>
    <scope>NUCLEOTIDE SEQUENCE [LARGE SCALE GENOMIC DNA]</scope>
    <source>
        <strain evidence="4 5">SJW1-2</strain>
    </source>
</reference>
<evidence type="ECO:0000313" key="4">
    <source>
        <dbReference type="EMBL" id="PNY80294.1"/>
    </source>
</evidence>
<evidence type="ECO:0008006" key="6">
    <source>
        <dbReference type="Google" id="ProtNLM"/>
    </source>
</evidence>
<dbReference type="GO" id="GO:0009279">
    <property type="term" value="C:cell outer membrane"/>
    <property type="evidence" value="ECO:0007669"/>
    <property type="project" value="UniProtKB-SubCell"/>
</dbReference>
<comment type="subcellular location">
    <subcellularLocation>
        <location evidence="1">Cell outer membrane</location>
    </subcellularLocation>
</comment>
<gene>
    <name evidence="4" type="ORF">CVO96_01970</name>
</gene>
<name>A0A2K3UUT4_9DEIO</name>
<evidence type="ECO:0000313" key="5">
    <source>
        <dbReference type="Proteomes" id="UP000236379"/>
    </source>
</evidence>
<dbReference type="Pfam" id="PF07963">
    <property type="entry name" value="N_methyl"/>
    <property type="match status" value="1"/>
</dbReference>
<keyword evidence="3" id="KW-0472">Membrane</keyword>
<evidence type="ECO:0000256" key="3">
    <source>
        <dbReference type="SAM" id="Phobius"/>
    </source>
</evidence>
<accession>A0A2K3UUT4</accession>
<dbReference type="InterPro" id="IPR012902">
    <property type="entry name" value="N_methyl_site"/>
</dbReference>
<proteinExistence type="predicted"/>
<dbReference type="OrthoDB" id="63128at2"/>
<keyword evidence="5" id="KW-1185">Reference proteome</keyword>
<dbReference type="EMBL" id="PPPD01000001">
    <property type="protein sequence ID" value="PNY80294.1"/>
    <property type="molecule type" value="Genomic_DNA"/>
</dbReference>
<dbReference type="AlphaFoldDB" id="A0A2K3UUT4"/>
<dbReference type="Proteomes" id="UP000236379">
    <property type="component" value="Unassembled WGS sequence"/>
</dbReference>
<keyword evidence="3" id="KW-0812">Transmembrane</keyword>
<dbReference type="PROSITE" id="PS00409">
    <property type="entry name" value="PROKAR_NTER_METHYL"/>
    <property type="match status" value="1"/>
</dbReference>
<organism evidence="4 5">
    <name type="scientific">Deinococcus koreensis</name>
    <dbReference type="NCBI Taxonomy" id="2054903"/>
    <lineage>
        <taxon>Bacteria</taxon>
        <taxon>Thermotogati</taxon>
        <taxon>Deinococcota</taxon>
        <taxon>Deinococci</taxon>
        <taxon>Deinococcales</taxon>
        <taxon>Deinococcaceae</taxon>
        <taxon>Deinococcus</taxon>
    </lineage>
</organism>
<keyword evidence="3" id="KW-1133">Transmembrane helix</keyword>